<dbReference type="Proteomes" id="UP000029736">
    <property type="component" value="Unassembled WGS sequence"/>
</dbReference>
<dbReference type="STRING" id="1524460.IX84_11240"/>
<gene>
    <name evidence="1" type="ORF">IX84_11240</name>
</gene>
<dbReference type="EMBL" id="JPOS01000025">
    <property type="protein sequence ID" value="KGE88059.1"/>
    <property type="molecule type" value="Genomic_DNA"/>
</dbReference>
<keyword evidence="2" id="KW-1185">Reference proteome</keyword>
<dbReference type="AlphaFoldDB" id="A0A098S6L3"/>
<evidence type="ECO:0008006" key="3">
    <source>
        <dbReference type="Google" id="ProtNLM"/>
    </source>
</evidence>
<reference evidence="1 2" key="1">
    <citation type="journal article" date="2014" name="Int. J. Syst. Evol. Microbiol.">
        <title>Phaeodactylibacter xiamenensis gen. nov., sp. nov., a member of the family Saprospiraceae isolated from the marine alga Phaeodactylum tricornutum.</title>
        <authorList>
            <person name="Chen Z.Jr."/>
            <person name="Lei X."/>
            <person name="Lai Q."/>
            <person name="Li Y."/>
            <person name="Zhang B."/>
            <person name="Zhang J."/>
            <person name="Zhang H."/>
            <person name="Yang L."/>
            <person name="Zheng W."/>
            <person name="Tian Y."/>
            <person name="Yu Z."/>
            <person name="Xu H.Jr."/>
            <person name="Zheng T."/>
        </authorList>
    </citation>
    <scope>NUCLEOTIDE SEQUENCE [LARGE SCALE GENOMIC DNA]</scope>
    <source>
        <strain evidence="1 2">KD52</strain>
    </source>
</reference>
<accession>A0A098S6L3</accession>
<dbReference type="RefSeq" id="WP_052515943.1">
    <property type="nucleotide sequence ID" value="NZ_JBKAGJ010000045.1"/>
</dbReference>
<organism evidence="1 2">
    <name type="scientific">Phaeodactylibacter xiamenensis</name>
    <dbReference type="NCBI Taxonomy" id="1524460"/>
    <lineage>
        <taxon>Bacteria</taxon>
        <taxon>Pseudomonadati</taxon>
        <taxon>Bacteroidota</taxon>
        <taxon>Saprospiria</taxon>
        <taxon>Saprospirales</taxon>
        <taxon>Haliscomenobacteraceae</taxon>
        <taxon>Phaeodactylibacter</taxon>
    </lineage>
</organism>
<sequence>MDDMIFWANTKTALQDALKGIQTQMEQLSLILKPAQLNQCRFGLPVLGYRVYPDQQVRLGKRAKRRFIKQTEDLDQAYAAGLLSEDSYQRRLQSLTAFTTHAQARAFRQKVLTASWHFDRF</sequence>
<proteinExistence type="predicted"/>
<protein>
    <recommendedName>
        <fullName evidence="3">Reverse transcriptase domain-containing protein</fullName>
    </recommendedName>
</protein>
<comment type="caution">
    <text evidence="1">The sequence shown here is derived from an EMBL/GenBank/DDBJ whole genome shotgun (WGS) entry which is preliminary data.</text>
</comment>
<evidence type="ECO:0000313" key="2">
    <source>
        <dbReference type="Proteomes" id="UP000029736"/>
    </source>
</evidence>
<name>A0A098S6L3_9BACT</name>
<evidence type="ECO:0000313" key="1">
    <source>
        <dbReference type="EMBL" id="KGE88059.1"/>
    </source>
</evidence>